<evidence type="ECO:0000313" key="4">
    <source>
        <dbReference type="Proteomes" id="UP000182800"/>
    </source>
</evidence>
<evidence type="ECO:0000313" key="3">
    <source>
        <dbReference type="Proteomes" id="UP000050497"/>
    </source>
</evidence>
<evidence type="ECO:0000313" key="2">
    <source>
        <dbReference type="EMBL" id="SCC79051.1"/>
    </source>
</evidence>
<organism evidence="1 3">
    <name type="scientific">Saliniramus fredricksonii</name>
    <dbReference type="NCBI Taxonomy" id="1653334"/>
    <lineage>
        <taxon>Bacteria</taxon>
        <taxon>Pseudomonadati</taxon>
        <taxon>Pseudomonadota</taxon>
        <taxon>Alphaproteobacteria</taxon>
        <taxon>Hyphomicrobiales</taxon>
        <taxon>Salinarimonadaceae</taxon>
        <taxon>Saliniramus</taxon>
    </lineage>
</organism>
<dbReference type="OrthoDB" id="9848224at2"/>
<keyword evidence="4" id="KW-1185">Reference proteome</keyword>
<dbReference type="AlphaFoldDB" id="A0A0P7XPB7"/>
<name>A0A0P7XPB7_9HYPH</name>
<dbReference type="Proteomes" id="UP000182800">
    <property type="component" value="Unassembled WGS sequence"/>
</dbReference>
<protein>
    <submittedName>
        <fullName evidence="1">Uncharacterized protein</fullName>
    </submittedName>
</protein>
<dbReference type="EMBL" id="LJSX01000029">
    <property type="protein sequence ID" value="KPQ09349.1"/>
    <property type="molecule type" value="Genomic_DNA"/>
</dbReference>
<evidence type="ECO:0000313" key="1">
    <source>
        <dbReference type="EMBL" id="KPQ09349.1"/>
    </source>
</evidence>
<reference evidence="1 3" key="1">
    <citation type="submission" date="2015-09" db="EMBL/GenBank/DDBJ databases">
        <title>Identification and resolution of microdiversity through metagenomic sequencing of parallel consortia.</title>
        <authorList>
            <person name="Nelson W.C."/>
            <person name="Romine M.F."/>
            <person name="Lindemann S.R."/>
        </authorList>
    </citation>
    <scope>NUCLEOTIDE SEQUENCE [LARGE SCALE GENOMIC DNA]</scope>
    <source>
        <strain evidence="1">HL-109</strain>
    </source>
</reference>
<dbReference type="Proteomes" id="UP000050497">
    <property type="component" value="Unassembled WGS sequence"/>
</dbReference>
<reference evidence="2 4" key="2">
    <citation type="submission" date="2016-08" db="EMBL/GenBank/DDBJ databases">
        <authorList>
            <person name="Varghese N."/>
            <person name="Submissions Spin"/>
        </authorList>
    </citation>
    <scope>NUCLEOTIDE SEQUENCE [LARGE SCALE GENOMIC DNA]</scope>
    <source>
        <strain evidence="2 4">HL-109</strain>
    </source>
</reference>
<dbReference type="RefSeq" id="WP_074443579.1">
    <property type="nucleotide sequence ID" value="NZ_FMBM01000001.1"/>
</dbReference>
<comment type="caution">
    <text evidence="1">The sequence shown here is derived from an EMBL/GenBank/DDBJ whole genome shotgun (WGS) entry which is preliminary data.</text>
</comment>
<proteinExistence type="predicted"/>
<dbReference type="EMBL" id="FMBM01000001">
    <property type="protein sequence ID" value="SCC79051.1"/>
    <property type="molecule type" value="Genomic_DNA"/>
</dbReference>
<accession>A0A0P7XPB7</accession>
<gene>
    <name evidence="2" type="ORF">GA0071312_0645</name>
    <name evidence="1" type="ORF">HLUCCO17_15250</name>
</gene>
<sequence>MSHLADMITGRFRRAGVIALVLGLAAIGMAANADARTGQEPQYCMNFALDYAEELTENMRIEALYDEQTAVLATFEALMDDETRPPEARLEELLTMLRSREMRDFDRAIRRALRTLDEGRSIVAGWRGQYCPVARPDGGAGLSGQERCDALAATFVDQIRIERRSPEQTRLYEALETERQTILKARITRSDRNDLLELLRLRTEAVETLDRLERFIMLRNEAQDLIAGLEEEGCVEAERS</sequence>